<dbReference type="Gene3D" id="3.40.50.1820">
    <property type="entry name" value="alpha/beta hydrolase"/>
    <property type="match status" value="1"/>
</dbReference>
<feature type="domain" description="Fungal lipase-type" evidence="2">
    <location>
        <begin position="358"/>
        <end position="497"/>
    </location>
</feature>
<feature type="region of interest" description="Disordered" evidence="1">
    <location>
        <begin position="295"/>
        <end position="338"/>
    </location>
</feature>
<evidence type="ECO:0000313" key="3">
    <source>
        <dbReference type="EMBL" id="CAK9869338.1"/>
    </source>
</evidence>
<keyword evidence="4" id="KW-1185">Reference proteome</keyword>
<gene>
    <name evidence="3" type="ORF">CSSPJE1EN2_LOCUS12096</name>
</gene>
<accession>A0ABP1B310</accession>
<dbReference type="SUPFAM" id="SSF53474">
    <property type="entry name" value="alpha/beta-Hydrolases"/>
    <property type="match status" value="1"/>
</dbReference>
<dbReference type="Proteomes" id="UP001497522">
    <property type="component" value="Chromosome 19"/>
</dbReference>
<sequence length="755" mass="81764">MEALMCQVAALPQHRSVETLLQKRLQNCRSLAKELKSHVPAPRKIASQTVKASLSLPLPMLVNTSKTEVPASLEFLWFKDNVNPQSSTSSDHRSSSPGGEVDALNPEINSSFNHATAADIAFDGANWKSWEQSSTSSETCCKDGGVDKLKEYTKESFSKYLHRVPVTQLKDAAKMCYVSNLAYIIADIKPDELEKFHNLRFVTSSLALKEAAAAAAAGDRGGQSVQEVARKSHSATRDEKEAKRFEASLESPETARALATAASYLQQHQTSKNTAAATVAEVLIRRGLESQLSSSTAAAADDDDADVASTSSSANATCEKKKRKAERGGGGDQSESSFPCTPCEWFVCDEKDTATRIFAIQGSESLASWRTNILFQPVHFEDPSTGAVVHHGIYEAAKAMYEQMLPLVQEHIKTHGARARFHFTGHSLGGSLGGLLSLMFRFRGVVPTSALLPVYTFGAPQMMCGGDTLLKRLGLQPNHIQSVVIAGDLVPRIFACDFPDQIVEILKRVSQRFRNHSCLLQQRQLYVPMGQMLILQPDARQAPGHPLLPSGSGLYAVRQPKRRSDSQSSQLFQGGSSSSSSSSSSPTVGDQAAERAFLNNPHPLEIMSNPTSYGSGGSISRDHDPRSYAKAVNHVLRLEIQQRRQAQQVKKEDNKLKTAVPTINFPEEISRYLRRNAAEPSGVISVNTADIGPSGAALSGIGAHLQGLQGLRTSSQQIALGQTPALAAPRASLVLGSQKDRSSRHSRLVASQHVH</sequence>
<evidence type="ECO:0000256" key="1">
    <source>
        <dbReference type="SAM" id="MobiDB-lite"/>
    </source>
</evidence>
<dbReference type="Pfam" id="PF01764">
    <property type="entry name" value="Lipase_3"/>
    <property type="match status" value="1"/>
</dbReference>
<dbReference type="EMBL" id="OZ023720">
    <property type="protein sequence ID" value="CAK9869338.1"/>
    <property type="molecule type" value="Genomic_DNA"/>
</dbReference>
<evidence type="ECO:0000313" key="4">
    <source>
        <dbReference type="Proteomes" id="UP001497522"/>
    </source>
</evidence>
<dbReference type="InterPro" id="IPR029058">
    <property type="entry name" value="AB_hydrolase_fold"/>
</dbReference>
<dbReference type="InterPro" id="IPR002921">
    <property type="entry name" value="Fungal_lipase-type"/>
</dbReference>
<protein>
    <recommendedName>
        <fullName evidence="2">Fungal lipase-type domain-containing protein</fullName>
    </recommendedName>
</protein>
<feature type="compositionally biased region" description="Low complexity" evidence="1">
    <location>
        <begin position="566"/>
        <end position="585"/>
    </location>
</feature>
<evidence type="ECO:0000259" key="2">
    <source>
        <dbReference type="Pfam" id="PF01764"/>
    </source>
</evidence>
<dbReference type="PANTHER" id="PTHR46483:SF4">
    <property type="entry name" value="PHOSPHOLIPASE A1 PLIP2, CHLOROPLASTIC"/>
    <property type="match status" value="1"/>
</dbReference>
<organism evidence="3 4">
    <name type="scientific">Sphagnum jensenii</name>
    <dbReference type="NCBI Taxonomy" id="128206"/>
    <lineage>
        <taxon>Eukaryota</taxon>
        <taxon>Viridiplantae</taxon>
        <taxon>Streptophyta</taxon>
        <taxon>Embryophyta</taxon>
        <taxon>Bryophyta</taxon>
        <taxon>Sphagnophytina</taxon>
        <taxon>Sphagnopsida</taxon>
        <taxon>Sphagnales</taxon>
        <taxon>Sphagnaceae</taxon>
        <taxon>Sphagnum</taxon>
    </lineage>
</organism>
<proteinExistence type="predicted"/>
<feature type="region of interest" description="Disordered" evidence="1">
    <location>
        <begin position="545"/>
        <end position="625"/>
    </location>
</feature>
<dbReference type="PANTHER" id="PTHR46483">
    <property type="entry name" value="PHOSPHOLIPASE A1 PLIP2, CHLOROPLASTIC"/>
    <property type="match status" value="1"/>
</dbReference>
<feature type="region of interest" description="Disordered" evidence="1">
    <location>
        <begin position="735"/>
        <end position="755"/>
    </location>
</feature>
<feature type="compositionally biased region" description="Basic and acidic residues" evidence="1">
    <location>
        <begin position="235"/>
        <end position="247"/>
    </location>
</feature>
<dbReference type="CDD" id="cd00519">
    <property type="entry name" value="Lipase_3"/>
    <property type="match status" value="1"/>
</dbReference>
<feature type="region of interest" description="Disordered" evidence="1">
    <location>
        <begin position="219"/>
        <end position="251"/>
    </location>
</feature>
<name>A0ABP1B310_9BRYO</name>
<reference evidence="3" key="1">
    <citation type="submission" date="2024-03" db="EMBL/GenBank/DDBJ databases">
        <authorList>
            <consortium name="ELIXIR-Norway"/>
            <consortium name="Elixir Norway"/>
        </authorList>
    </citation>
    <scope>NUCLEOTIDE SEQUENCE</scope>
</reference>
<dbReference type="InterPro" id="IPR043367">
    <property type="entry name" value="PLIP1/2/3"/>
</dbReference>